<evidence type="ECO:0000313" key="5">
    <source>
        <dbReference type="Proteomes" id="UP000680865"/>
    </source>
</evidence>
<keyword evidence="5" id="KW-1185">Reference proteome</keyword>
<dbReference type="Proteomes" id="UP000680865">
    <property type="component" value="Unassembled WGS sequence"/>
</dbReference>
<organism evidence="4 5">
    <name type="scientific">Winogradskya consettensis</name>
    <dbReference type="NCBI Taxonomy" id="113560"/>
    <lineage>
        <taxon>Bacteria</taxon>
        <taxon>Bacillati</taxon>
        <taxon>Actinomycetota</taxon>
        <taxon>Actinomycetes</taxon>
        <taxon>Micromonosporales</taxon>
        <taxon>Micromonosporaceae</taxon>
        <taxon>Winogradskya</taxon>
    </lineage>
</organism>
<name>A0A919VNQ4_9ACTN</name>
<dbReference type="CDD" id="cd12166">
    <property type="entry name" value="2-Hacid_dh_7"/>
    <property type="match status" value="1"/>
</dbReference>
<dbReference type="InterPro" id="IPR006140">
    <property type="entry name" value="D-isomer_DH_NAD-bd"/>
</dbReference>
<dbReference type="PANTHER" id="PTHR10996:SF178">
    <property type="entry name" value="2-HYDROXYACID DEHYDROGENASE YGL185C-RELATED"/>
    <property type="match status" value="1"/>
</dbReference>
<dbReference type="AlphaFoldDB" id="A0A919VNQ4"/>
<gene>
    <name evidence="4" type="primary">serA_1</name>
    <name evidence="4" type="ORF">Aco04nite_20290</name>
</gene>
<sequence>MALYQHVRKIWVPHKSGLPYFEGLPADVVVEVADDPALLPSSTAGVEFWVPTFLNQLSLRGLIGELPDLRVIQLPSAGSDAWAGIVPAGVTLADARGAHDSATAEWVITAILASLRNFPAFQRAQHARQWAHDWLTPTRELRGRRVLIIGAGNIGTAVARRLEAFEVELTLVARTARPGTGVRGTAELPGLLPEADVVVLLTPLNDETRGLVDAEFLAALPDDALVVNAARGPVVDSKALYAELSSGRISAALDVTDPEPLPSDDPLWTLPNVLITPHSGAITEGLQDRVYRLAAAQARRHFTGEPLINQVVK</sequence>
<dbReference type="EMBL" id="BOQP01000008">
    <property type="protein sequence ID" value="GIM70436.1"/>
    <property type="molecule type" value="Genomic_DNA"/>
</dbReference>
<dbReference type="InterPro" id="IPR029753">
    <property type="entry name" value="D-isomer_DH_CS"/>
</dbReference>
<evidence type="ECO:0000256" key="2">
    <source>
        <dbReference type="ARBA" id="ARBA00023027"/>
    </source>
</evidence>
<dbReference type="SUPFAM" id="SSF51735">
    <property type="entry name" value="NAD(P)-binding Rossmann-fold domains"/>
    <property type="match status" value="1"/>
</dbReference>
<evidence type="ECO:0000259" key="3">
    <source>
        <dbReference type="Pfam" id="PF02826"/>
    </source>
</evidence>
<dbReference type="GO" id="GO:0016618">
    <property type="term" value="F:hydroxypyruvate reductase [NAD(P)H] activity"/>
    <property type="evidence" value="ECO:0007669"/>
    <property type="project" value="TreeGrafter"/>
</dbReference>
<evidence type="ECO:0000313" key="4">
    <source>
        <dbReference type="EMBL" id="GIM70436.1"/>
    </source>
</evidence>
<dbReference type="GO" id="GO:0005829">
    <property type="term" value="C:cytosol"/>
    <property type="evidence" value="ECO:0007669"/>
    <property type="project" value="TreeGrafter"/>
</dbReference>
<accession>A0A919VNQ4</accession>
<dbReference type="GO" id="GO:0051287">
    <property type="term" value="F:NAD binding"/>
    <property type="evidence" value="ECO:0007669"/>
    <property type="project" value="InterPro"/>
</dbReference>
<dbReference type="SUPFAM" id="SSF52283">
    <property type="entry name" value="Formate/glycerate dehydrogenase catalytic domain-like"/>
    <property type="match status" value="1"/>
</dbReference>
<dbReference type="PROSITE" id="PS00671">
    <property type="entry name" value="D_2_HYDROXYACID_DH_3"/>
    <property type="match status" value="1"/>
</dbReference>
<reference evidence="4" key="1">
    <citation type="submission" date="2021-03" db="EMBL/GenBank/DDBJ databases">
        <title>Whole genome shotgun sequence of Actinoplanes consettensis NBRC 14913.</title>
        <authorList>
            <person name="Komaki H."/>
            <person name="Tamura T."/>
        </authorList>
    </citation>
    <scope>NUCLEOTIDE SEQUENCE</scope>
    <source>
        <strain evidence="4">NBRC 14913</strain>
    </source>
</reference>
<comment type="caution">
    <text evidence="4">The sequence shown here is derived from an EMBL/GenBank/DDBJ whole genome shotgun (WGS) entry which is preliminary data.</text>
</comment>
<dbReference type="InterPro" id="IPR036291">
    <property type="entry name" value="NAD(P)-bd_dom_sf"/>
</dbReference>
<dbReference type="PANTHER" id="PTHR10996">
    <property type="entry name" value="2-HYDROXYACID DEHYDROGENASE-RELATED"/>
    <property type="match status" value="1"/>
</dbReference>
<feature type="domain" description="D-isomer specific 2-hydroxyacid dehydrogenase NAD-binding" evidence="3">
    <location>
        <begin position="109"/>
        <end position="280"/>
    </location>
</feature>
<keyword evidence="2" id="KW-0520">NAD</keyword>
<dbReference type="Pfam" id="PF02826">
    <property type="entry name" value="2-Hacid_dh_C"/>
    <property type="match status" value="1"/>
</dbReference>
<dbReference type="InterPro" id="IPR050223">
    <property type="entry name" value="D-isomer_2-hydroxyacid_DH"/>
</dbReference>
<evidence type="ECO:0000256" key="1">
    <source>
        <dbReference type="ARBA" id="ARBA00023002"/>
    </source>
</evidence>
<dbReference type="Gene3D" id="3.40.50.720">
    <property type="entry name" value="NAD(P)-binding Rossmann-like Domain"/>
    <property type="match status" value="2"/>
</dbReference>
<dbReference type="GO" id="GO:0030267">
    <property type="term" value="F:glyoxylate reductase (NADPH) activity"/>
    <property type="evidence" value="ECO:0007669"/>
    <property type="project" value="TreeGrafter"/>
</dbReference>
<proteinExistence type="predicted"/>
<keyword evidence="1" id="KW-0560">Oxidoreductase</keyword>
<protein>
    <submittedName>
        <fullName evidence="4">Phosphoglycerate dehydrogenase</fullName>
    </submittedName>
</protein>